<dbReference type="PANTHER" id="PTHR10815:SF5">
    <property type="entry name" value="METHYLATED-DNA--PROTEIN-CYSTEINE METHYLTRANSFERASE"/>
    <property type="match status" value="1"/>
</dbReference>
<evidence type="ECO:0000256" key="5">
    <source>
        <dbReference type="ARBA" id="ARBA00022679"/>
    </source>
</evidence>
<dbReference type="EMBL" id="JAAIWN010000018">
    <property type="protein sequence ID" value="NEY81627.1"/>
    <property type="molecule type" value="Genomic_DNA"/>
</dbReference>
<evidence type="ECO:0000256" key="9">
    <source>
        <dbReference type="HAMAP-Rule" id="MF_00772"/>
    </source>
</evidence>
<dbReference type="NCBIfam" id="TIGR00589">
    <property type="entry name" value="ogt"/>
    <property type="match status" value="1"/>
</dbReference>
<feature type="active site" description="Nucleophile; methyl group acceptor" evidence="9">
    <location>
        <position position="130"/>
    </location>
</feature>
<dbReference type="GO" id="GO:0006307">
    <property type="term" value="P:DNA alkylation repair"/>
    <property type="evidence" value="ECO:0007669"/>
    <property type="project" value="UniProtKB-UniRule"/>
</dbReference>
<dbReference type="PROSITE" id="PS00374">
    <property type="entry name" value="MGMT"/>
    <property type="match status" value="1"/>
</dbReference>
<name>A0A6B3VZE1_9BACI</name>
<keyword evidence="4 9" id="KW-0489">Methyltransferase</keyword>
<feature type="domain" description="Methylated-DNA-[protein]-cysteine S-methyltransferase DNA binding" evidence="10">
    <location>
        <begin position="79"/>
        <end position="160"/>
    </location>
</feature>
<dbReference type="AlphaFoldDB" id="A0A6B3VZE1"/>
<evidence type="ECO:0000313" key="14">
    <source>
        <dbReference type="Proteomes" id="UP000472971"/>
    </source>
</evidence>
<proteinExistence type="inferred from homology"/>
<dbReference type="PANTHER" id="PTHR10815">
    <property type="entry name" value="METHYLATED-DNA--PROTEIN-CYSTEINE METHYLTRANSFERASE"/>
    <property type="match status" value="1"/>
</dbReference>
<evidence type="ECO:0000256" key="7">
    <source>
        <dbReference type="ARBA" id="ARBA00023204"/>
    </source>
</evidence>
<dbReference type="Proteomes" id="UP000472971">
    <property type="component" value="Unassembled WGS sequence"/>
</dbReference>
<dbReference type="InterPro" id="IPR014048">
    <property type="entry name" value="MethylDNA_cys_MeTrfase_DNA-bd"/>
</dbReference>
<dbReference type="InterPro" id="IPR036631">
    <property type="entry name" value="MGMT_N_sf"/>
</dbReference>
<reference evidence="13 14" key="1">
    <citation type="submission" date="2020-02" db="EMBL/GenBank/DDBJ databases">
        <title>Bacillus aquiflavi sp. nov., isolated from yellow water of strong flavor Chinese baijiu in Yibin region of China.</title>
        <authorList>
            <person name="Xie J."/>
        </authorList>
    </citation>
    <scope>NUCLEOTIDE SEQUENCE [LARGE SCALE GENOMIC DNA]</scope>
    <source>
        <strain evidence="13 14">3H-10</strain>
    </source>
</reference>
<feature type="domain" description="Methylguanine DNA methyltransferase ribonuclease-like" evidence="11">
    <location>
        <begin position="3"/>
        <end position="73"/>
    </location>
</feature>
<comment type="catalytic activity">
    <reaction evidence="8 9">
        <text>a 6-O-methyl-2'-deoxyguanosine in DNA + L-cysteinyl-[protein] = S-methyl-L-cysteinyl-[protein] + a 2'-deoxyguanosine in DNA</text>
        <dbReference type="Rhea" id="RHEA:24000"/>
        <dbReference type="Rhea" id="RHEA-COMP:10131"/>
        <dbReference type="Rhea" id="RHEA-COMP:10132"/>
        <dbReference type="Rhea" id="RHEA-COMP:11367"/>
        <dbReference type="Rhea" id="RHEA-COMP:11368"/>
        <dbReference type="ChEBI" id="CHEBI:29950"/>
        <dbReference type="ChEBI" id="CHEBI:82612"/>
        <dbReference type="ChEBI" id="CHEBI:85445"/>
        <dbReference type="ChEBI" id="CHEBI:85448"/>
        <dbReference type="EC" id="2.1.1.63"/>
    </reaction>
</comment>
<evidence type="ECO:0000313" key="12">
    <source>
        <dbReference type="EMBL" id="MBA4537371.1"/>
    </source>
</evidence>
<reference evidence="12 15" key="2">
    <citation type="submission" date="2020-07" db="EMBL/GenBank/DDBJ databases">
        <authorList>
            <person name="Feng H."/>
        </authorList>
    </citation>
    <scope>NUCLEOTIDE SEQUENCE [LARGE SCALE GENOMIC DNA]</scope>
    <source>
        <strain evidence="15">s-12</strain>
        <strain evidence="12">S-12</strain>
    </source>
</reference>
<keyword evidence="7 9" id="KW-0234">DNA repair</keyword>
<comment type="miscellaneous">
    <text evidence="9">This enzyme catalyzes only one turnover and therefore is not strictly catalytic. According to one definition, an enzyme is a biocatalyst that acts repeatedly and over many reaction cycles.</text>
</comment>
<dbReference type="Pfam" id="PF02870">
    <property type="entry name" value="Methyltransf_1N"/>
    <property type="match status" value="1"/>
</dbReference>
<organism evidence="13 14">
    <name type="scientific">Bacillus aquiflavi</name>
    <dbReference type="NCBI Taxonomy" id="2672567"/>
    <lineage>
        <taxon>Bacteria</taxon>
        <taxon>Bacillati</taxon>
        <taxon>Bacillota</taxon>
        <taxon>Bacilli</taxon>
        <taxon>Bacillales</taxon>
        <taxon>Bacillaceae</taxon>
        <taxon>Bacillus</taxon>
    </lineage>
</organism>
<dbReference type="HAMAP" id="MF_00772">
    <property type="entry name" value="OGT"/>
    <property type="match status" value="1"/>
</dbReference>
<evidence type="ECO:0000256" key="1">
    <source>
        <dbReference type="ARBA" id="ARBA00001286"/>
    </source>
</evidence>
<evidence type="ECO:0000256" key="8">
    <source>
        <dbReference type="ARBA" id="ARBA00049348"/>
    </source>
</evidence>
<evidence type="ECO:0000259" key="11">
    <source>
        <dbReference type="Pfam" id="PF02870"/>
    </source>
</evidence>
<dbReference type="SUPFAM" id="SSF46767">
    <property type="entry name" value="Methylated DNA-protein cysteine methyltransferase, C-terminal domain"/>
    <property type="match status" value="1"/>
</dbReference>
<accession>A0A6B3VZE1</accession>
<dbReference type="Pfam" id="PF01035">
    <property type="entry name" value="DNA_binding_1"/>
    <property type="match status" value="1"/>
</dbReference>
<dbReference type="EMBL" id="JACEIO010000020">
    <property type="protein sequence ID" value="MBA4537371.1"/>
    <property type="molecule type" value="Genomic_DNA"/>
</dbReference>
<evidence type="ECO:0000256" key="2">
    <source>
        <dbReference type="ARBA" id="ARBA00008711"/>
    </source>
</evidence>
<dbReference type="Proteomes" id="UP000570010">
    <property type="component" value="Unassembled WGS sequence"/>
</dbReference>
<protein>
    <recommendedName>
        <fullName evidence="9">Methylated-DNA--protein-cysteine methyltransferase</fullName>
        <ecNumber evidence="9">2.1.1.63</ecNumber>
    </recommendedName>
    <alternativeName>
        <fullName evidence="9">6-O-methylguanine-DNA methyltransferase</fullName>
        <shortName evidence="9">MGMT</shortName>
    </alternativeName>
    <alternativeName>
        <fullName evidence="9">O-6-methylguanine-DNA-alkyltransferase</fullName>
    </alternativeName>
</protein>
<dbReference type="InterPro" id="IPR001497">
    <property type="entry name" value="MethylDNA_cys_MeTrfase_AS"/>
</dbReference>
<keyword evidence="14" id="KW-1185">Reference proteome</keyword>
<dbReference type="InterPro" id="IPR036217">
    <property type="entry name" value="MethylDNA_cys_MeTrfase_DNAb"/>
</dbReference>
<keyword evidence="5 9" id="KW-0808">Transferase</keyword>
<dbReference type="GO" id="GO:0005737">
    <property type="term" value="C:cytoplasm"/>
    <property type="evidence" value="ECO:0007669"/>
    <property type="project" value="UniProtKB-SubCell"/>
</dbReference>
<comment type="function">
    <text evidence="9">Involved in the cellular defense against the biological effects of O6-methylguanine (O6-MeG) and O4-methylthymine (O4-MeT) in DNA. Repairs the methylated nucleobase in DNA by stoichiometrically transferring the methyl group to a cysteine residue in the enzyme. This is a suicide reaction: the enzyme is irreversibly inactivated.</text>
</comment>
<dbReference type="RefSeq" id="WP_163242048.1">
    <property type="nucleotide sequence ID" value="NZ_JAAIWN010000018.1"/>
</dbReference>
<dbReference type="CDD" id="cd06445">
    <property type="entry name" value="ATase"/>
    <property type="match status" value="1"/>
</dbReference>
<sequence length="163" mass="18665">MLSYAVYESIVGTIYIVANNEHLIGVYIGEENFRKRKDSEQIRIQQDHQMMIETIKQFDQYFNGTRKIFQLPLYKSGTPFQLQVWDALLKIPFGETKSYQEIAESIGRPKALRAVGQANKANKFPIIIPCHRVIGKNKSLTGYAGKRTDIKEKLLILEGVSVE</sequence>
<evidence type="ECO:0000256" key="3">
    <source>
        <dbReference type="ARBA" id="ARBA00022490"/>
    </source>
</evidence>
<evidence type="ECO:0000259" key="10">
    <source>
        <dbReference type="Pfam" id="PF01035"/>
    </source>
</evidence>
<dbReference type="GO" id="GO:0003908">
    <property type="term" value="F:methylated-DNA-[protein]-cysteine S-methyltransferase activity"/>
    <property type="evidence" value="ECO:0007669"/>
    <property type="project" value="UniProtKB-UniRule"/>
</dbReference>
<comment type="caution">
    <text evidence="13">The sequence shown here is derived from an EMBL/GenBank/DDBJ whole genome shotgun (WGS) entry which is preliminary data.</text>
</comment>
<evidence type="ECO:0000313" key="15">
    <source>
        <dbReference type="Proteomes" id="UP000570010"/>
    </source>
</evidence>
<dbReference type="EC" id="2.1.1.63" evidence="9"/>
<comment type="catalytic activity">
    <reaction evidence="1 9">
        <text>a 4-O-methyl-thymidine in DNA + L-cysteinyl-[protein] = a thymidine in DNA + S-methyl-L-cysteinyl-[protein]</text>
        <dbReference type="Rhea" id="RHEA:53428"/>
        <dbReference type="Rhea" id="RHEA-COMP:10131"/>
        <dbReference type="Rhea" id="RHEA-COMP:10132"/>
        <dbReference type="Rhea" id="RHEA-COMP:13555"/>
        <dbReference type="Rhea" id="RHEA-COMP:13556"/>
        <dbReference type="ChEBI" id="CHEBI:29950"/>
        <dbReference type="ChEBI" id="CHEBI:82612"/>
        <dbReference type="ChEBI" id="CHEBI:137386"/>
        <dbReference type="ChEBI" id="CHEBI:137387"/>
        <dbReference type="EC" id="2.1.1.63"/>
    </reaction>
</comment>
<evidence type="ECO:0000256" key="4">
    <source>
        <dbReference type="ARBA" id="ARBA00022603"/>
    </source>
</evidence>
<keyword evidence="3 9" id="KW-0963">Cytoplasm</keyword>
<dbReference type="GO" id="GO:0032259">
    <property type="term" value="P:methylation"/>
    <property type="evidence" value="ECO:0007669"/>
    <property type="project" value="UniProtKB-KW"/>
</dbReference>
<keyword evidence="6 9" id="KW-0227">DNA damage</keyword>
<dbReference type="InterPro" id="IPR036388">
    <property type="entry name" value="WH-like_DNA-bd_sf"/>
</dbReference>
<comment type="subcellular location">
    <subcellularLocation>
        <location evidence="9">Cytoplasm</location>
    </subcellularLocation>
</comment>
<gene>
    <name evidence="13" type="ORF">G4D64_08900</name>
    <name evidence="12" type="ORF">H1Z61_09505</name>
</gene>
<dbReference type="InterPro" id="IPR023546">
    <property type="entry name" value="MGMT"/>
</dbReference>
<dbReference type="InterPro" id="IPR008332">
    <property type="entry name" value="MethylG_MeTrfase_N"/>
</dbReference>
<dbReference type="Gene3D" id="3.30.160.70">
    <property type="entry name" value="Methylated DNA-protein cysteine methyltransferase domain"/>
    <property type="match status" value="1"/>
</dbReference>
<evidence type="ECO:0000313" key="13">
    <source>
        <dbReference type="EMBL" id="NEY81627.1"/>
    </source>
</evidence>
<comment type="similarity">
    <text evidence="2 9">Belongs to the MGMT family.</text>
</comment>
<dbReference type="Gene3D" id="1.10.10.10">
    <property type="entry name" value="Winged helix-like DNA-binding domain superfamily/Winged helix DNA-binding domain"/>
    <property type="match status" value="1"/>
</dbReference>
<evidence type="ECO:0000256" key="6">
    <source>
        <dbReference type="ARBA" id="ARBA00022763"/>
    </source>
</evidence>
<dbReference type="FunFam" id="1.10.10.10:FF:000214">
    <property type="entry name" value="Methylated-DNA--protein-cysteine methyltransferase"/>
    <property type="match status" value="1"/>
</dbReference>
<dbReference type="SUPFAM" id="SSF53155">
    <property type="entry name" value="Methylated DNA-protein cysteine methyltransferase domain"/>
    <property type="match status" value="1"/>
</dbReference>